<evidence type="ECO:0000313" key="4">
    <source>
        <dbReference type="Proteomes" id="UP000256478"/>
    </source>
</evidence>
<keyword evidence="1" id="KW-0472">Membrane</keyword>
<keyword evidence="3" id="KW-0645">Protease</keyword>
<dbReference type="PANTHER" id="PTHR36435:SF1">
    <property type="entry name" value="CAAX AMINO TERMINAL PROTEASE FAMILY PROTEIN"/>
    <property type="match status" value="1"/>
</dbReference>
<reference evidence="3 4" key="1">
    <citation type="submission" date="2018-08" db="EMBL/GenBank/DDBJ databases">
        <title>Thalassotalea euphylliae genome.</title>
        <authorList>
            <person name="Summers S."/>
            <person name="Rice S.A."/>
            <person name="Freckelton M.L."/>
            <person name="Nedved B.T."/>
            <person name="Hadfield M.G."/>
        </authorList>
    </citation>
    <scope>NUCLEOTIDE SEQUENCE [LARGE SCALE GENOMIC DNA]</scope>
    <source>
        <strain evidence="3 4">H1</strain>
    </source>
</reference>
<keyword evidence="3" id="KW-0482">Metalloprotease</keyword>
<comment type="caution">
    <text evidence="3">The sequence shown here is derived from an EMBL/GenBank/DDBJ whole genome shotgun (WGS) entry which is preliminary data.</text>
</comment>
<dbReference type="PANTHER" id="PTHR36435">
    <property type="entry name" value="SLR1288 PROTEIN"/>
    <property type="match status" value="1"/>
</dbReference>
<feature type="transmembrane region" description="Helical" evidence="1">
    <location>
        <begin position="39"/>
        <end position="59"/>
    </location>
</feature>
<dbReference type="GO" id="GO:0004175">
    <property type="term" value="F:endopeptidase activity"/>
    <property type="evidence" value="ECO:0007669"/>
    <property type="project" value="UniProtKB-ARBA"/>
</dbReference>
<feature type="transmembrane region" description="Helical" evidence="1">
    <location>
        <begin position="239"/>
        <end position="258"/>
    </location>
</feature>
<dbReference type="OrthoDB" id="9799666at2"/>
<gene>
    <name evidence="3" type="ORF">DXX93_20490</name>
</gene>
<evidence type="ECO:0000256" key="1">
    <source>
        <dbReference type="SAM" id="Phobius"/>
    </source>
</evidence>
<evidence type="ECO:0000313" key="3">
    <source>
        <dbReference type="EMBL" id="REL28711.1"/>
    </source>
</evidence>
<keyword evidence="1" id="KW-1133">Transmembrane helix</keyword>
<dbReference type="InterPro" id="IPR052710">
    <property type="entry name" value="CAAX_protease"/>
</dbReference>
<evidence type="ECO:0000259" key="2">
    <source>
        <dbReference type="Pfam" id="PF02517"/>
    </source>
</evidence>
<dbReference type="GO" id="GO:0006508">
    <property type="term" value="P:proteolysis"/>
    <property type="evidence" value="ECO:0007669"/>
    <property type="project" value="UniProtKB-KW"/>
</dbReference>
<feature type="transmembrane region" description="Helical" evidence="1">
    <location>
        <begin position="119"/>
        <end position="143"/>
    </location>
</feature>
<dbReference type="EMBL" id="QUOU01000001">
    <property type="protein sequence ID" value="REL28711.1"/>
    <property type="molecule type" value="Genomic_DNA"/>
</dbReference>
<dbReference type="InterPro" id="IPR003675">
    <property type="entry name" value="Rce1/LyrA-like_dom"/>
</dbReference>
<dbReference type="GO" id="GO:0080120">
    <property type="term" value="P:CAAX-box protein maturation"/>
    <property type="evidence" value="ECO:0007669"/>
    <property type="project" value="UniProtKB-ARBA"/>
</dbReference>
<sequence>MTFIKNGKQESFVKEPQPLTTNINTGGLDTSPPSIIATLFWALFLYIVPSLVASFGFGIYAGASGISDTQGWLIKVETLLAMTFAVYLFVMPCVYALARHSDSHKSALNFLQLNKPTVKLLWFVVIVSAVFWLLMTIATYLLALEEEPFMQLLKNSSLPVWFVVLNTCILAPITEELVFRGWLFKRFALTRLGQTGAIAITSLLFAAIHIQYSMAGIVFVFLLGLYFTWIRVKYQSTTLAILAHAVCNSITMVALYFYY</sequence>
<dbReference type="Pfam" id="PF02517">
    <property type="entry name" value="Rce1-like"/>
    <property type="match status" value="1"/>
</dbReference>
<feature type="transmembrane region" description="Helical" evidence="1">
    <location>
        <begin position="79"/>
        <end position="98"/>
    </location>
</feature>
<feature type="transmembrane region" description="Helical" evidence="1">
    <location>
        <begin position="158"/>
        <end position="179"/>
    </location>
</feature>
<keyword evidence="3" id="KW-0378">Hydrolase</keyword>
<keyword evidence="1" id="KW-0812">Transmembrane</keyword>
<dbReference type="GO" id="GO:0008237">
    <property type="term" value="F:metallopeptidase activity"/>
    <property type="evidence" value="ECO:0007669"/>
    <property type="project" value="UniProtKB-KW"/>
</dbReference>
<accession>A0A3E0TVL3</accession>
<organism evidence="3 4">
    <name type="scientific">Thalassotalea euphylliae</name>
    <dbReference type="NCBI Taxonomy" id="1655234"/>
    <lineage>
        <taxon>Bacteria</taxon>
        <taxon>Pseudomonadati</taxon>
        <taxon>Pseudomonadota</taxon>
        <taxon>Gammaproteobacteria</taxon>
        <taxon>Alteromonadales</taxon>
        <taxon>Colwelliaceae</taxon>
        <taxon>Thalassotalea</taxon>
    </lineage>
</organism>
<dbReference type="AlphaFoldDB" id="A0A3E0TVL3"/>
<dbReference type="Proteomes" id="UP000256478">
    <property type="component" value="Unassembled WGS sequence"/>
</dbReference>
<protein>
    <submittedName>
        <fullName evidence="3">CPBP family intramembrane metalloprotease</fullName>
    </submittedName>
</protein>
<name>A0A3E0TVL3_9GAMM</name>
<feature type="domain" description="CAAX prenyl protease 2/Lysostaphin resistance protein A-like" evidence="2">
    <location>
        <begin position="160"/>
        <end position="249"/>
    </location>
</feature>
<proteinExistence type="predicted"/>